<dbReference type="InterPro" id="IPR036388">
    <property type="entry name" value="WH-like_DNA-bd_sf"/>
</dbReference>
<dbReference type="Proteomes" id="UP001143372">
    <property type="component" value="Unassembled WGS sequence"/>
</dbReference>
<dbReference type="SMART" id="SM00419">
    <property type="entry name" value="HTH_CRP"/>
    <property type="match status" value="1"/>
</dbReference>
<dbReference type="InterPro" id="IPR018490">
    <property type="entry name" value="cNMP-bd_dom_sf"/>
</dbReference>
<sequence length="257" mass="27412">MKRAANTPRLGAATQGLPGDTALFLSETVAGLDDGAHFMDGLTPEERGVVRAAGREIAIPAGEAIFTQGDRHQGIFIIEHGRARVFYSAPSGREITLAYWTPGHFIGGPQISGEGVHLWSGAAVDDCRVLALSGPALLQLITQLPNFALCLIEGLAAKGRSYTAMAQMLGTRSVIERLAQFLLNLGELSGVADGAAIMVPRKITHDQIAAMVGSTRQWVTMMLRRFQKEGVVSIDARGIRIARPERLRDIVFGAAGG</sequence>
<dbReference type="Gene3D" id="2.60.120.10">
    <property type="entry name" value="Jelly Rolls"/>
    <property type="match status" value="1"/>
</dbReference>
<dbReference type="InterPro" id="IPR000595">
    <property type="entry name" value="cNMP-bd_dom"/>
</dbReference>
<feature type="domain" description="Cyclic nucleotide-binding" evidence="4">
    <location>
        <begin position="38"/>
        <end position="141"/>
    </location>
</feature>
<dbReference type="PANTHER" id="PTHR24567:SF68">
    <property type="entry name" value="DNA-BINDING TRANSCRIPTIONAL DUAL REGULATOR CRP"/>
    <property type="match status" value="1"/>
</dbReference>
<reference evidence="6" key="1">
    <citation type="journal article" date="2014" name="Int. J. Syst. Evol. Microbiol.">
        <title>Complete genome sequence of Corynebacterium casei LMG S-19264T (=DSM 44701T), isolated from a smear-ripened cheese.</title>
        <authorList>
            <consortium name="US DOE Joint Genome Institute (JGI-PGF)"/>
            <person name="Walter F."/>
            <person name="Albersmeier A."/>
            <person name="Kalinowski J."/>
            <person name="Ruckert C."/>
        </authorList>
    </citation>
    <scope>NUCLEOTIDE SEQUENCE</scope>
    <source>
        <strain evidence="6">VKM B-2347</strain>
    </source>
</reference>
<keyword evidence="3" id="KW-0804">Transcription</keyword>
<dbReference type="InterPro" id="IPR012318">
    <property type="entry name" value="HTH_CRP"/>
</dbReference>
<dbReference type="InterPro" id="IPR036390">
    <property type="entry name" value="WH_DNA-bd_sf"/>
</dbReference>
<gene>
    <name evidence="6" type="ORF">GCM10008179_26600</name>
</gene>
<dbReference type="PROSITE" id="PS51063">
    <property type="entry name" value="HTH_CRP_2"/>
    <property type="match status" value="1"/>
</dbReference>
<dbReference type="PROSITE" id="PS50042">
    <property type="entry name" value="CNMP_BINDING_3"/>
    <property type="match status" value="1"/>
</dbReference>
<evidence type="ECO:0000259" key="4">
    <source>
        <dbReference type="PROSITE" id="PS50042"/>
    </source>
</evidence>
<accession>A0A9W6J2A4</accession>
<dbReference type="Pfam" id="PF00027">
    <property type="entry name" value="cNMP_binding"/>
    <property type="match status" value="1"/>
</dbReference>
<dbReference type="Gene3D" id="1.10.10.10">
    <property type="entry name" value="Winged helix-like DNA-binding domain superfamily/Winged helix DNA-binding domain"/>
    <property type="match status" value="1"/>
</dbReference>
<protein>
    <recommendedName>
        <fullName evidence="8">Crp/Fnr family transcriptional regulator</fullName>
    </recommendedName>
</protein>
<dbReference type="InterPro" id="IPR014710">
    <property type="entry name" value="RmlC-like_jellyroll"/>
</dbReference>
<proteinExistence type="predicted"/>
<keyword evidence="2" id="KW-0238">DNA-binding</keyword>
<dbReference type="InterPro" id="IPR050397">
    <property type="entry name" value="Env_Response_Regulators"/>
</dbReference>
<reference evidence="6" key="2">
    <citation type="submission" date="2023-01" db="EMBL/GenBank/DDBJ databases">
        <authorList>
            <person name="Sun Q."/>
            <person name="Evtushenko L."/>
        </authorList>
    </citation>
    <scope>NUCLEOTIDE SEQUENCE</scope>
    <source>
        <strain evidence="6">VKM B-2347</strain>
    </source>
</reference>
<organism evidence="6 7">
    <name type="scientific">Hansschlegelia plantiphila</name>
    <dbReference type="NCBI Taxonomy" id="374655"/>
    <lineage>
        <taxon>Bacteria</taxon>
        <taxon>Pseudomonadati</taxon>
        <taxon>Pseudomonadota</taxon>
        <taxon>Alphaproteobacteria</taxon>
        <taxon>Hyphomicrobiales</taxon>
        <taxon>Methylopilaceae</taxon>
        <taxon>Hansschlegelia</taxon>
    </lineage>
</organism>
<evidence type="ECO:0000256" key="1">
    <source>
        <dbReference type="ARBA" id="ARBA00023015"/>
    </source>
</evidence>
<evidence type="ECO:0000256" key="3">
    <source>
        <dbReference type="ARBA" id="ARBA00023163"/>
    </source>
</evidence>
<dbReference type="GO" id="GO:0005829">
    <property type="term" value="C:cytosol"/>
    <property type="evidence" value="ECO:0007669"/>
    <property type="project" value="TreeGrafter"/>
</dbReference>
<keyword evidence="7" id="KW-1185">Reference proteome</keyword>
<dbReference type="GO" id="GO:0003677">
    <property type="term" value="F:DNA binding"/>
    <property type="evidence" value="ECO:0007669"/>
    <property type="project" value="UniProtKB-KW"/>
</dbReference>
<dbReference type="PANTHER" id="PTHR24567">
    <property type="entry name" value="CRP FAMILY TRANSCRIPTIONAL REGULATORY PROTEIN"/>
    <property type="match status" value="1"/>
</dbReference>
<keyword evidence="1" id="KW-0805">Transcription regulation</keyword>
<name>A0A9W6J2A4_9HYPH</name>
<dbReference type="SMART" id="SM00100">
    <property type="entry name" value="cNMP"/>
    <property type="match status" value="1"/>
</dbReference>
<evidence type="ECO:0008006" key="8">
    <source>
        <dbReference type="Google" id="ProtNLM"/>
    </source>
</evidence>
<comment type="caution">
    <text evidence="6">The sequence shown here is derived from an EMBL/GenBank/DDBJ whole genome shotgun (WGS) entry which is preliminary data.</text>
</comment>
<evidence type="ECO:0000313" key="7">
    <source>
        <dbReference type="Proteomes" id="UP001143372"/>
    </source>
</evidence>
<dbReference type="CDD" id="cd00038">
    <property type="entry name" value="CAP_ED"/>
    <property type="match status" value="1"/>
</dbReference>
<dbReference type="AlphaFoldDB" id="A0A9W6J2A4"/>
<dbReference type="CDD" id="cd00092">
    <property type="entry name" value="HTH_CRP"/>
    <property type="match status" value="1"/>
</dbReference>
<evidence type="ECO:0000313" key="6">
    <source>
        <dbReference type="EMBL" id="GLK69022.1"/>
    </source>
</evidence>
<dbReference type="RefSeq" id="WP_271169258.1">
    <property type="nucleotide sequence ID" value="NZ_BSFI01000018.1"/>
</dbReference>
<dbReference type="GO" id="GO:0003700">
    <property type="term" value="F:DNA-binding transcription factor activity"/>
    <property type="evidence" value="ECO:0007669"/>
    <property type="project" value="TreeGrafter"/>
</dbReference>
<dbReference type="EMBL" id="BSFI01000018">
    <property type="protein sequence ID" value="GLK69022.1"/>
    <property type="molecule type" value="Genomic_DNA"/>
</dbReference>
<feature type="domain" description="HTH crp-type" evidence="5">
    <location>
        <begin position="172"/>
        <end position="245"/>
    </location>
</feature>
<evidence type="ECO:0000259" key="5">
    <source>
        <dbReference type="PROSITE" id="PS51063"/>
    </source>
</evidence>
<dbReference type="Pfam" id="PF13545">
    <property type="entry name" value="HTH_Crp_2"/>
    <property type="match status" value="1"/>
</dbReference>
<evidence type="ECO:0000256" key="2">
    <source>
        <dbReference type="ARBA" id="ARBA00023125"/>
    </source>
</evidence>
<dbReference type="SUPFAM" id="SSF51206">
    <property type="entry name" value="cAMP-binding domain-like"/>
    <property type="match status" value="1"/>
</dbReference>
<dbReference type="SUPFAM" id="SSF46785">
    <property type="entry name" value="Winged helix' DNA-binding domain"/>
    <property type="match status" value="1"/>
</dbReference>